<name>A0AAU6P6T3_9FLAO</name>
<organism evidence="2">
    <name type="scientific">Mangrovimonas cancribranchiae</name>
    <dbReference type="NCBI Taxonomy" id="3080055"/>
    <lineage>
        <taxon>Bacteria</taxon>
        <taxon>Pseudomonadati</taxon>
        <taxon>Bacteroidota</taxon>
        <taxon>Flavobacteriia</taxon>
        <taxon>Flavobacteriales</taxon>
        <taxon>Flavobacteriaceae</taxon>
        <taxon>Mangrovimonas</taxon>
    </lineage>
</organism>
<proteinExistence type="predicted"/>
<dbReference type="EMBL" id="CP136924">
    <property type="protein sequence ID" value="WXA02161.1"/>
    <property type="molecule type" value="Genomic_DNA"/>
</dbReference>
<accession>A0AAU6P6T3</accession>
<protein>
    <submittedName>
        <fullName evidence="2">Uncharacterized protein</fullName>
    </submittedName>
</protein>
<evidence type="ECO:0000313" key="2">
    <source>
        <dbReference type="EMBL" id="WXA12678.1"/>
    </source>
</evidence>
<dbReference type="KEGG" id="mcaa:R3L15_11170"/>
<dbReference type="Proteomes" id="UP001368318">
    <property type="component" value="Chromosome"/>
</dbReference>
<evidence type="ECO:0000313" key="1">
    <source>
        <dbReference type="EMBL" id="WXA02161.1"/>
    </source>
</evidence>
<sequence length="56" mass="6171">MTTKSLTSYLDNNGITYKVDNNPSPAKVNRIQKALDRKASLMGLAVDAYKQVKGNK</sequence>
<evidence type="ECO:0000313" key="3">
    <source>
        <dbReference type="Proteomes" id="UP001368318"/>
    </source>
</evidence>
<keyword evidence="3" id="KW-1185">Reference proteome</keyword>
<dbReference type="EMBL" id="CP136925">
    <property type="protein sequence ID" value="WXA12678.1"/>
    <property type="molecule type" value="Genomic_DNA"/>
</dbReference>
<gene>
    <name evidence="2" type="ORF">R3L15_11170</name>
    <name evidence="1" type="ORF">R3L16_10420</name>
</gene>
<dbReference type="RefSeq" id="WP_338731754.1">
    <property type="nucleotide sequence ID" value="NZ_CP136924.1"/>
</dbReference>
<reference evidence="2 3" key="1">
    <citation type="submission" date="2023-10" db="EMBL/GenBank/DDBJ databases">
        <title>Culture-based analysis of two novel bacteria associated with mangrove crab gills.</title>
        <authorList>
            <person name="Yang X."/>
            <person name="Garuglieri E."/>
            <person name="Van Goethem M.W."/>
            <person name="Fusi M."/>
            <person name="Marasco R."/>
            <person name="Daffonchio D.G."/>
        </authorList>
    </citation>
    <scope>NUCLEOTIDE SEQUENCE</scope>
    <source>
        <strain evidence="2">UG2-1</strain>
        <strain evidence="1">UG2-2</strain>
        <strain evidence="3">UG2_2</strain>
    </source>
</reference>
<dbReference type="AlphaFoldDB" id="A0AAU6P6T3"/>